<reference evidence="1" key="1">
    <citation type="journal article" date="2015" name="Nature">
        <title>Complex archaea that bridge the gap between prokaryotes and eukaryotes.</title>
        <authorList>
            <person name="Spang A."/>
            <person name="Saw J.H."/>
            <person name="Jorgensen S.L."/>
            <person name="Zaremba-Niedzwiedzka K."/>
            <person name="Martijn J."/>
            <person name="Lind A.E."/>
            <person name="van Eijk R."/>
            <person name="Schleper C."/>
            <person name="Guy L."/>
            <person name="Ettema T.J."/>
        </authorList>
    </citation>
    <scope>NUCLEOTIDE SEQUENCE</scope>
</reference>
<proteinExistence type="predicted"/>
<protein>
    <recommendedName>
        <fullName evidence="2">GH16 domain-containing protein</fullName>
    </recommendedName>
</protein>
<sequence>MPGQHDIILPASDGRVHVFDPRKWGSNPGTDFWLFCNNADQIPAGGSATELKTHGWEGEGFSYLAGSGADFLSGSPIADAGTTGGFNFDAANDHLISPFIFGDYAAATIFENIMGYLPVTLNMEVFARFAVNADENASGFGFLEAGGGGGSPADADMMAFIGQGATNFEIIRGDGTVDASVAVFDTDPHKFKISITGAVVTWYIDGVAQGTLVTQDDLWPVAWCANTETGGAADPVVSQAHVWYE</sequence>
<organism evidence="1">
    <name type="scientific">marine sediment metagenome</name>
    <dbReference type="NCBI Taxonomy" id="412755"/>
    <lineage>
        <taxon>unclassified sequences</taxon>
        <taxon>metagenomes</taxon>
        <taxon>ecological metagenomes</taxon>
    </lineage>
</organism>
<dbReference type="AlphaFoldDB" id="A0A0F9REE8"/>
<dbReference type="EMBL" id="LAZR01001248">
    <property type="protein sequence ID" value="KKN47967.1"/>
    <property type="molecule type" value="Genomic_DNA"/>
</dbReference>
<accession>A0A0F9REE8</accession>
<gene>
    <name evidence="1" type="ORF">LCGC14_0657810</name>
</gene>
<evidence type="ECO:0000313" key="1">
    <source>
        <dbReference type="EMBL" id="KKN47967.1"/>
    </source>
</evidence>
<feature type="non-terminal residue" evidence="1">
    <location>
        <position position="245"/>
    </location>
</feature>
<name>A0A0F9REE8_9ZZZZ</name>
<evidence type="ECO:0008006" key="2">
    <source>
        <dbReference type="Google" id="ProtNLM"/>
    </source>
</evidence>
<comment type="caution">
    <text evidence="1">The sequence shown here is derived from an EMBL/GenBank/DDBJ whole genome shotgun (WGS) entry which is preliminary data.</text>
</comment>